<dbReference type="RefSeq" id="WP_132795237.1">
    <property type="nucleotide sequence ID" value="NZ_SLXM01000007.1"/>
</dbReference>
<sequence>MKQWSLVTPKLLFLFSILLLGVFSLFLKSGVLKVNSDLYLGTYIFGKLIFKKKIIITQKSKVAVLKLSKRQKMAWFSVASPDQSLSYHKNDVTLLNDKHTHKELLISLNDEVLAKKVITFLEENFGFIHEVYSPDFS</sequence>
<dbReference type="AlphaFoldDB" id="A0A4R2NRJ8"/>
<dbReference type="EMBL" id="SLXM01000007">
    <property type="protein sequence ID" value="TCP23965.1"/>
    <property type="molecule type" value="Genomic_DNA"/>
</dbReference>
<gene>
    <name evidence="1" type="ORF">EV195_107131</name>
</gene>
<proteinExistence type="predicted"/>
<dbReference type="OrthoDB" id="1189432at2"/>
<dbReference type="Proteomes" id="UP000294564">
    <property type="component" value="Unassembled WGS sequence"/>
</dbReference>
<comment type="caution">
    <text evidence="1">The sequence shown here is derived from an EMBL/GenBank/DDBJ whole genome shotgun (WGS) entry which is preliminary data.</text>
</comment>
<protein>
    <recommendedName>
        <fullName evidence="3">PH (Pleckstrin Homology) domain-containing protein</fullName>
    </recommendedName>
</protein>
<evidence type="ECO:0000313" key="1">
    <source>
        <dbReference type="EMBL" id="TCP23965.1"/>
    </source>
</evidence>
<accession>A0A4R2NRJ8</accession>
<keyword evidence="2" id="KW-1185">Reference proteome</keyword>
<evidence type="ECO:0008006" key="3">
    <source>
        <dbReference type="Google" id="ProtNLM"/>
    </source>
</evidence>
<name>A0A4R2NRJ8_9FLAO</name>
<evidence type="ECO:0000313" key="2">
    <source>
        <dbReference type="Proteomes" id="UP000294564"/>
    </source>
</evidence>
<reference evidence="1 2" key="1">
    <citation type="submission" date="2019-03" db="EMBL/GenBank/DDBJ databases">
        <title>Genomic Encyclopedia of Type Strains, Phase IV (KMG-IV): sequencing the most valuable type-strain genomes for metagenomic binning, comparative biology and taxonomic classification.</title>
        <authorList>
            <person name="Goeker M."/>
        </authorList>
    </citation>
    <scope>NUCLEOTIDE SEQUENCE [LARGE SCALE GENOMIC DNA]</scope>
    <source>
        <strain evidence="1 2">DSM 14836</strain>
    </source>
</reference>
<organism evidence="1 2">
    <name type="scientific">Tenacibaculum skagerrakense</name>
    <dbReference type="NCBI Taxonomy" id="186571"/>
    <lineage>
        <taxon>Bacteria</taxon>
        <taxon>Pseudomonadati</taxon>
        <taxon>Bacteroidota</taxon>
        <taxon>Flavobacteriia</taxon>
        <taxon>Flavobacteriales</taxon>
        <taxon>Flavobacteriaceae</taxon>
        <taxon>Tenacibaculum</taxon>
    </lineage>
</organism>